<evidence type="ECO:0000313" key="2">
    <source>
        <dbReference type="Proteomes" id="UP001229486"/>
    </source>
</evidence>
<reference evidence="1" key="1">
    <citation type="submission" date="2023-07" db="EMBL/GenBank/DDBJ databases">
        <title>Sorghum-associated microbial communities from plants grown in Nebraska, USA.</title>
        <authorList>
            <person name="Schachtman D."/>
        </authorList>
    </citation>
    <scope>NUCLEOTIDE SEQUENCE</scope>
    <source>
        <strain evidence="1">DS1061</strain>
    </source>
</reference>
<sequence>MIDLARSTFYYRSTAQEVSLSDDRLVDLIGDIHDEFP</sequence>
<dbReference type="Proteomes" id="UP001229486">
    <property type="component" value="Unassembled WGS sequence"/>
</dbReference>
<feature type="non-terminal residue" evidence="1">
    <location>
        <position position="37"/>
    </location>
</feature>
<dbReference type="EMBL" id="JAURTK010000012">
    <property type="protein sequence ID" value="MDP9650810.1"/>
    <property type="molecule type" value="Genomic_DNA"/>
</dbReference>
<accession>A0AB73ILN8</accession>
<protein>
    <recommendedName>
        <fullName evidence="3">Transposase</fullName>
    </recommendedName>
</protein>
<comment type="caution">
    <text evidence="1">The sequence shown here is derived from an EMBL/GenBank/DDBJ whole genome shotgun (WGS) entry which is preliminary data.</text>
</comment>
<gene>
    <name evidence="1" type="ORF">J2793_006284</name>
</gene>
<name>A0AB73ILN8_9BURK</name>
<organism evidence="1 2">
    <name type="scientific">Paraburkholderia caledonica</name>
    <dbReference type="NCBI Taxonomy" id="134536"/>
    <lineage>
        <taxon>Bacteria</taxon>
        <taxon>Pseudomonadati</taxon>
        <taxon>Pseudomonadota</taxon>
        <taxon>Betaproteobacteria</taxon>
        <taxon>Burkholderiales</taxon>
        <taxon>Burkholderiaceae</taxon>
        <taxon>Paraburkholderia</taxon>
    </lineage>
</organism>
<evidence type="ECO:0008006" key="3">
    <source>
        <dbReference type="Google" id="ProtNLM"/>
    </source>
</evidence>
<proteinExistence type="predicted"/>
<evidence type="ECO:0000313" key="1">
    <source>
        <dbReference type="EMBL" id="MDP9650810.1"/>
    </source>
</evidence>
<dbReference type="AlphaFoldDB" id="A0AB73ILN8"/>